<reference evidence="2" key="1">
    <citation type="submission" date="2018-12" db="EMBL/GenBank/DDBJ databases">
        <title>Tengunoibacter tsumagoiensis gen. nov., sp. nov., Dictyobacter kobayashii sp. nov., D. alpinus sp. nov., and D. joshuensis sp. nov. and description of Dictyobacteraceae fam. nov. within the order Ktedonobacterales isolated from Tengu-no-mugimeshi.</title>
        <authorList>
            <person name="Wang C.M."/>
            <person name="Zheng Y."/>
            <person name="Sakai Y."/>
            <person name="Toyoda A."/>
            <person name="Minakuchi Y."/>
            <person name="Abe K."/>
            <person name="Yokota A."/>
            <person name="Yabe S."/>
        </authorList>
    </citation>
    <scope>NUCLEOTIDE SEQUENCE [LARGE SCALE GENOMIC DNA]</scope>
    <source>
        <strain evidence="2">S-27</strain>
    </source>
</reference>
<gene>
    <name evidence="1" type="ORF">KDAU_45560</name>
</gene>
<keyword evidence="2" id="KW-1185">Reference proteome</keyword>
<dbReference type="EMBL" id="BIFQ01000001">
    <property type="protein sequence ID" value="GCE07227.1"/>
    <property type="molecule type" value="Genomic_DNA"/>
</dbReference>
<comment type="caution">
    <text evidence="1">The sequence shown here is derived from an EMBL/GenBank/DDBJ whole genome shotgun (WGS) entry which is preliminary data.</text>
</comment>
<organism evidence="1 2">
    <name type="scientific">Dictyobacter aurantiacus</name>
    <dbReference type="NCBI Taxonomy" id="1936993"/>
    <lineage>
        <taxon>Bacteria</taxon>
        <taxon>Bacillati</taxon>
        <taxon>Chloroflexota</taxon>
        <taxon>Ktedonobacteria</taxon>
        <taxon>Ktedonobacterales</taxon>
        <taxon>Dictyobacteraceae</taxon>
        <taxon>Dictyobacter</taxon>
    </lineage>
</organism>
<dbReference type="SUPFAM" id="SSF109854">
    <property type="entry name" value="DinB/YfiT-like putative metalloenzymes"/>
    <property type="match status" value="1"/>
</dbReference>
<name>A0A401ZK35_9CHLR</name>
<evidence type="ECO:0000313" key="2">
    <source>
        <dbReference type="Proteomes" id="UP000287224"/>
    </source>
</evidence>
<dbReference type="AlphaFoldDB" id="A0A401ZK35"/>
<protein>
    <recommendedName>
        <fullName evidence="3">DinB-like domain-containing protein</fullName>
    </recommendedName>
</protein>
<dbReference type="RefSeq" id="WP_126598317.1">
    <property type="nucleotide sequence ID" value="NZ_BIFQ01000001.1"/>
</dbReference>
<proteinExistence type="predicted"/>
<accession>A0A401ZK35</accession>
<dbReference type="Proteomes" id="UP000287224">
    <property type="component" value="Unassembled WGS sequence"/>
</dbReference>
<evidence type="ECO:0000313" key="1">
    <source>
        <dbReference type="EMBL" id="GCE07227.1"/>
    </source>
</evidence>
<dbReference type="InterPro" id="IPR034660">
    <property type="entry name" value="DinB/YfiT-like"/>
</dbReference>
<sequence>MQKDQLIQEYAAAYEHTIEIANEAARRGISGRDGTWGPRETIAHMAGWEIMATVRIPHIVAGMAPLEETDEERENVMNDAVNTMIVTMVGDQSLETLSSMLRQAYQRTVELLKPLDDRFFQPGQYIYERTKGCIEHCQEHIDTINALA</sequence>
<dbReference type="Gene3D" id="1.20.120.450">
    <property type="entry name" value="dinb family like domain"/>
    <property type="match status" value="1"/>
</dbReference>
<dbReference type="OrthoDB" id="37622at2"/>
<evidence type="ECO:0008006" key="3">
    <source>
        <dbReference type="Google" id="ProtNLM"/>
    </source>
</evidence>